<protein>
    <submittedName>
        <fullName evidence="1">Uncharacterized protein</fullName>
    </submittedName>
</protein>
<accession>W7TRM9</accession>
<name>W7TRM9_9STRA</name>
<dbReference type="AlphaFoldDB" id="W7TRM9"/>
<evidence type="ECO:0000313" key="2">
    <source>
        <dbReference type="Proteomes" id="UP000019335"/>
    </source>
</evidence>
<sequence length="90" mass="10098">MGGTSARCRRLSIPSLSQENITLDQFTHSEKGLQEVAAAYSQTWEPERGNTSDTGCRRQGYSSPAFWCHLCHDRLVSCMSFIPMTDRGLQ</sequence>
<dbReference type="Proteomes" id="UP000019335">
    <property type="component" value="Chromosome 4"/>
</dbReference>
<dbReference type="EMBL" id="AZIL01000270">
    <property type="protein sequence ID" value="EWM28867.1"/>
    <property type="molecule type" value="Genomic_DNA"/>
</dbReference>
<organism evidence="1 2">
    <name type="scientific">Nannochloropsis gaditana</name>
    <dbReference type="NCBI Taxonomy" id="72520"/>
    <lineage>
        <taxon>Eukaryota</taxon>
        <taxon>Sar</taxon>
        <taxon>Stramenopiles</taxon>
        <taxon>Ochrophyta</taxon>
        <taxon>Eustigmatophyceae</taxon>
        <taxon>Eustigmatales</taxon>
        <taxon>Monodopsidaceae</taxon>
        <taxon>Nannochloropsis</taxon>
    </lineage>
</organism>
<proteinExistence type="predicted"/>
<comment type="caution">
    <text evidence="1">The sequence shown here is derived from an EMBL/GenBank/DDBJ whole genome shotgun (WGS) entry which is preliminary data.</text>
</comment>
<gene>
    <name evidence="1" type="ORF">Naga_100133g19</name>
</gene>
<keyword evidence="2" id="KW-1185">Reference proteome</keyword>
<reference evidence="1 2" key="1">
    <citation type="journal article" date="2014" name="Mol. Plant">
        <title>Chromosome Scale Genome Assembly and Transcriptome Profiling of Nannochloropsis gaditana in Nitrogen Depletion.</title>
        <authorList>
            <person name="Corteggiani Carpinelli E."/>
            <person name="Telatin A."/>
            <person name="Vitulo N."/>
            <person name="Forcato C."/>
            <person name="D'Angelo M."/>
            <person name="Schiavon R."/>
            <person name="Vezzi A."/>
            <person name="Giacometti G.M."/>
            <person name="Morosinotto T."/>
            <person name="Valle G."/>
        </authorList>
    </citation>
    <scope>NUCLEOTIDE SEQUENCE [LARGE SCALE GENOMIC DNA]</scope>
    <source>
        <strain evidence="1 2">B-31</strain>
    </source>
</reference>
<evidence type="ECO:0000313" key="1">
    <source>
        <dbReference type="EMBL" id="EWM28867.1"/>
    </source>
</evidence>